<feature type="transmembrane region" description="Helical" evidence="2">
    <location>
        <begin position="127"/>
        <end position="152"/>
    </location>
</feature>
<feature type="domain" description="DUF6286" evidence="3">
    <location>
        <begin position="185"/>
        <end position="289"/>
    </location>
</feature>
<keyword evidence="2" id="KW-0812">Transmembrane</keyword>
<gene>
    <name evidence="4" type="ORF">P5W92_27585</name>
</gene>
<accession>A0ABT7DE99</accession>
<dbReference type="Pfam" id="PF19803">
    <property type="entry name" value="DUF6286"/>
    <property type="match status" value="1"/>
</dbReference>
<dbReference type="EMBL" id="JARWAF010000013">
    <property type="protein sequence ID" value="MDJ1644141.1"/>
    <property type="molecule type" value="Genomic_DNA"/>
</dbReference>
<organism evidence="4 5">
    <name type="scientific">Streptomyces pakalii</name>
    <dbReference type="NCBI Taxonomy" id="3036494"/>
    <lineage>
        <taxon>Bacteria</taxon>
        <taxon>Bacillati</taxon>
        <taxon>Actinomycetota</taxon>
        <taxon>Actinomycetes</taxon>
        <taxon>Kitasatosporales</taxon>
        <taxon>Streptomycetaceae</taxon>
        <taxon>Streptomyces</taxon>
    </lineage>
</organism>
<feature type="transmembrane region" description="Helical" evidence="2">
    <location>
        <begin position="172"/>
        <end position="193"/>
    </location>
</feature>
<comment type="caution">
    <text evidence="4">The sequence shown here is derived from an EMBL/GenBank/DDBJ whole genome shotgun (WGS) entry which is preliminary data.</text>
</comment>
<keyword evidence="2" id="KW-0472">Membrane</keyword>
<evidence type="ECO:0000259" key="3">
    <source>
        <dbReference type="Pfam" id="PF19803"/>
    </source>
</evidence>
<evidence type="ECO:0000256" key="2">
    <source>
        <dbReference type="SAM" id="Phobius"/>
    </source>
</evidence>
<proteinExistence type="predicted"/>
<sequence length="339" mass="34943">MIPAAARGTTTVSARAVARIAQQAATETPNAVGTVRGTATVRGQRAEVSVRLGLPWPADLSRRAGEVQRHVASRTGELTGLSVRVARLRIVRLQRPTSGAAVFETTAPATTEGRVPRRWWSARPTPVVVAALLTASAAGLLTADMASVRLFGNAPAAWRTGLVDRLAATSPAAGSATVAAAAMAVAGLWLLLLACTPGLRKRYVVAGFGAGRSIALDRAAVASVVRDRVLDADGVDSVRVRVGRRRVRVRADLAFGDRAAAREQAGAAAREALADCRLNRPLRVGLRLRTTSTWDPSPPVPGAASADAPDSVPAPDSVSVPVPGPAGGADGGAERKESP</sequence>
<protein>
    <submittedName>
        <fullName evidence="4">DUF6286 domain-containing protein</fullName>
    </submittedName>
</protein>
<dbReference type="RefSeq" id="WP_283899142.1">
    <property type="nucleotide sequence ID" value="NZ_JARWAF010000013.1"/>
</dbReference>
<evidence type="ECO:0000313" key="4">
    <source>
        <dbReference type="EMBL" id="MDJ1644141.1"/>
    </source>
</evidence>
<keyword evidence="5" id="KW-1185">Reference proteome</keyword>
<dbReference type="Proteomes" id="UP001237194">
    <property type="component" value="Unassembled WGS sequence"/>
</dbReference>
<evidence type="ECO:0000256" key="1">
    <source>
        <dbReference type="SAM" id="MobiDB-lite"/>
    </source>
</evidence>
<name>A0ABT7DE99_9ACTN</name>
<reference evidence="4 5" key="1">
    <citation type="submission" date="2023-04" db="EMBL/GenBank/DDBJ databases">
        <title>A novel species of the genus Streptomyces: Streptomyces pakalii sp. nov. isolated from a Mexican soil jungle.</title>
        <authorList>
            <person name="Chavez-Hernandez M.A."/>
            <person name="Ortiz-Alvarez J."/>
            <person name="Villa-Tanaca L."/>
            <person name="Hernandez-Rodriguez C."/>
        </authorList>
    </citation>
    <scope>NUCLEOTIDE SEQUENCE [LARGE SCALE GENOMIC DNA]</scope>
    <source>
        <strain evidence="4 5">ENCB-J15</strain>
    </source>
</reference>
<evidence type="ECO:0000313" key="5">
    <source>
        <dbReference type="Proteomes" id="UP001237194"/>
    </source>
</evidence>
<keyword evidence="2" id="KW-1133">Transmembrane helix</keyword>
<dbReference type="InterPro" id="IPR046253">
    <property type="entry name" value="DUF6286"/>
</dbReference>
<feature type="compositionally biased region" description="Low complexity" evidence="1">
    <location>
        <begin position="302"/>
        <end position="321"/>
    </location>
</feature>
<feature type="region of interest" description="Disordered" evidence="1">
    <location>
        <begin position="289"/>
        <end position="339"/>
    </location>
</feature>